<comment type="caution">
    <text evidence="5">The sequence shown here is derived from an EMBL/GenBank/DDBJ whole genome shotgun (WGS) entry which is preliminary data.</text>
</comment>
<dbReference type="InterPro" id="IPR002018">
    <property type="entry name" value="CarbesteraseB"/>
</dbReference>
<dbReference type="PROSITE" id="PS00122">
    <property type="entry name" value="CARBOXYLESTERASE_B_1"/>
    <property type="match status" value="1"/>
</dbReference>
<name>A0A9D1DQ19_9FIRM</name>
<dbReference type="InterPro" id="IPR050309">
    <property type="entry name" value="Type-B_Carboxylest/Lipase"/>
</dbReference>
<dbReference type="Proteomes" id="UP000886785">
    <property type="component" value="Unassembled WGS sequence"/>
</dbReference>
<accession>A0A9D1DQ19</accession>
<evidence type="ECO:0000313" key="5">
    <source>
        <dbReference type="EMBL" id="HIR56928.1"/>
    </source>
</evidence>
<reference evidence="5" key="1">
    <citation type="submission" date="2020-10" db="EMBL/GenBank/DDBJ databases">
        <authorList>
            <person name="Gilroy R."/>
        </authorList>
    </citation>
    <scope>NUCLEOTIDE SEQUENCE</scope>
    <source>
        <strain evidence="5">ChiSjej1B19-7085</strain>
    </source>
</reference>
<dbReference type="InterPro" id="IPR019826">
    <property type="entry name" value="Carboxylesterase_B_AS"/>
</dbReference>
<proteinExistence type="inferred from homology"/>
<evidence type="ECO:0000313" key="6">
    <source>
        <dbReference type="Proteomes" id="UP000886785"/>
    </source>
</evidence>
<dbReference type="EC" id="3.1.1.-" evidence="3"/>
<evidence type="ECO:0000259" key="4">
    <source>
        <dbReference type="Pfam" id="PF00135"/>
    </source>
</evidence>
<gene>
    <name evidence="5" type="ORF">IAA54_04605</name>
</gene>
<dbReference type="SUPFAM" id="SSF53474">
    <property type="entry name" value="alpha/beta-Hydrolases"/>
    <property type="match status" value="1"/>
</dbReference>
<dbReference type="GO" id="GO:0016787">
    <property type="term" value="F:hydrolase activity"/>
    <property type="evidence" value="ECO:0007669"/>
    <property type="project" value="UniProtKB-KW"/>
</dbReference>
<dbReference type="PANTHER" id="PTHR11559">
    <property type="entry name" value="CARBOXYLESTERASE"/>
    <property type="match status" value="1"/>
</dbReference>
<reference evidence="5" key="2">
    <citation type="journal article" date="2021" name="PeerJ">
        <title>Extensive microbial diversity within the chicken gut microbiome revealed by metagenomics and culture.</title>
        <authorList>
            <person name="Gilroy R."/>
            <person name="Ravi A."/>
            <person name="Getino M."/>
            <person name="Pursley I."/>
            <person name="Horton D.L."/>
            <person name="Alikhan N.F."/>
            <person name="Baker D."/>
            <person name="Gharbi K."/>
            <person name="Hall N."/>
            <person name="Watson M."/>
            <person name="Adriaenssens E.M."/>
            <person name="Foster-Nyarko E."/>
            <person name="Jarju S."/>
            <person name="Secka A."/>
            <person name="Antonio M."/>
            <person name="Oren A."/>
            <person name="Chaudhuri R.R."/>
            <person name="La Ragione R."/>
            <person name="Hildebrand F."/>
            <person name="Pallen M.J."/>
        </authorList>
    </citation>
    <scope>NUCLEOTIDE SEQUENCE</scope>
    <source>
        <strain evidence="5">ChiSjej1B19-7085</strain>
    </source>
</reference>
<dbReference type="AlphaFoldDB" id="A0A9D1DQ19"/>
<protein>
    <recommendedName>
        <fullName evidence="3">Carboxylic ester hydrolase</fullName>
        <ecNumber evidence="3">3.1.1.-</ecNumber>
    </recommendedName>
</protein>
<evidence type="ECO:0000256" key="2">
    <source>
        <dbReference type="ARBA" id="ARBA00022801"/>
    </source>
</evidence>
<dbReference type="InterPro" id="IPR029058">
    <property type="entry name" value="AB_hydrolase_fold"/>
</dbReference>
<feature type="domain" description="Carboxylesterase type B" evidence="4">
    <location>
        <begin position="2"/>
        <end position="319"/>
    </location>
</feature>
<comment type="similarity">
    <text evidence="1 3">Belongs to the type-B carboxylesterase/lipase family.</text>
</comment>
<evidence type="ECO:0000256" key="1">
    <source>
        <dbReference type="ARBA" id="ARBA00005964"/>
    </source>
</evidence>
<feature type="domain" description="Carboxylesterase type B" evidence="4">
    <location>
        <begin position="344"/>
        <end position="410"/>
    </location>
</feature>
<keyword evidence="2 3" id="KW-0378">Hydrolase</keyword>
<organism evidence="5 6">
    <name type="scientific">Candidatus Gallacutalibacter pullicola</name>
    <dbReference type="NCBI Taxonomy" id="2840830"/>
    <lineage>
        <taxon>Bacteria</taxon>
        <taxon>Bacillati</taxon>
        <taxon>Bacillota</taxon>
        <taxon>Clostridia</taxon>
        <taxon>Eubacteriales</taxon>
        <taxon>Candidatus Gallacutalibacter</taxon>
    </lineage>
</organism>
<dbReference type="Pfam" id="PF00135">
    <property type="entry name" value="COesterase"/>
    <property type="match status" value="2"/>
</dbReference>
<dbReference type="EMBL" id="DVHF01000050">
    <property type="protein sequence ID" value="HIR56928.1"/>
    <property type="molecule type" value="Genomic_DNA"/>
</dbReference>
<sequence length="424" mass="47877">MIVQTCYGPVEGVPCDGYTVYRGIRYAKAPVGELRFRPPCRPEPFESVFHADRFGPMCPQDRHDTDSFYDKEFYGAKEFQPGVSEDCLHLNIWTPPCRGAEKYPVAVWIHGGAFFNGYNSEVEFDGAEFARRGVILVTINYRMGLWGFLCHPWLAQEDPDGRCGNYGLLDQIFALQYVRENIGAFGGDPDRVTVFGQSAGAFSVQALMVSPLTKGLFRQAVLHSGGIDEGFARESTVQAAMGKGENFMRRFGIASLEQLRETPWQLLQTAANDCFHHRSGMRLYSPVADGFVLPETEEEILDSEKAHSIPCILGATANDIPRDGDPDGLMKGCVDFAERTGRIGSAPNYLYSFRRRLPGDEAGAFHSADLWYLFGTLGRSWRPFEERDRELSRRICDCWCSFFRTGDPSWKPYTDQERFIEVFE</sequence>
<dbReference type="Gene3D" id="3.40.50.1820">
    <property type="entry name" value="alpha/beta hydrolase"/>
    <property type="match status" value="2"/>
</dbReference>
<evidence type="ECO:0000256" key="3">
    <source>
        <dbReference type="RuleBase" id="RU361235"/>
    </source>
</evidence>